<dbReference type="InterPro" id="IPR003833">
    <property type="entry name" value="CT_C_D"/>
</dbReference>
<dbReference type="RefSeq" id="WP_115123452.1">
    <property type="nucleotide sequence ID" value="NZ_QRAO01000002.1"/>
</dbReference>
<dbReference type="NCBIfam" id="TIGR00370">
    <property type="entry name" value="5-oxoprolinase subunit PxpB"/>
    <property type="match status" value="1"/>
</dbReference>
<comment type="caution">
    <text evidence="5">The sequence shown here is derived from an EMBL/GenBank/DDBJ whole genome shotgun (WGS) entry which is preliminary data.</text>
</comment>
<dbReference type="InterPro" id="IPR029000">
    <property type="entry name" value="Cyclophilin-like_dom_sf"/>
</dbReference>
<dbReference type="Gene3D" id="2.40.100.10">
    <property type="entry name" value="Cyclophilin-like"/>
    <property type="match status" value="1"/>
</dbReference>
<dbReference type="GO" id="GO:0005524">
    <property type="term" value="F:ATP binding"/>
    <property type="evidence" value="ECO:0007669"/>
    <property type="project" value="UniProtKB-KW"/>
</dbReference>
<dbReference type="SMART" id="SM00796">
    <property type="entry name" value="AHS1"/>
    <property type="match status" value="1"/>
</dbReference>
<dbReference type="AlphaFoldDB" id="A0A370QFX5"/>
<keyword evidence="2" id="KW-0378">Hydrolase</keyword>
<keyword evidence="1" id="KW-0547">Nucleotide-binding</keyword>
<dbReference type="EMBL" id="QRAO01000002">
    <property type="protein sequence ID" value="RDK87265.1"/>
    <property type="molecule type" value="Genomic_DNA"/>
</dbReference>
<evidence type="ECO:0000313" key="5">
    <source>
        <dbReference type="EMBL" id="RDK87265.1"/>
    </source>
</evidence>
<organism evidence="5 6">
    <name type="scientific">Marinirhabdus gelatinilytica</name>
    <dbReference type="NCBI Taxonomy" id="1703343"/>
    <lineage>
        <taxon>Bacteria</taxon>
        <taxon>Pseudomonadati</taxon>
        <taxon>Bacteroidota</taxon>
        <taxon>Flavobacteriia</taxon>
        <taxon>Flavobacteriales</taxon>
        <taxon>Flavobacteriaceae</taxon>
    </lineage>
</organism>
<dbReference type="PANTHER" id="PTHR34698:SF2">
    <property type="entry name" value="5-OXOPROLINASE SUBUNIT B"/>
    <property type="match status" value="1"/>
</dbReference>
<keyword evidence="6" id="KW-1185">Reference proteome</keyword>
<sequence>MKLPSIFQLSEKTVLLRWEPSGVSEIEERIQIIATALIERFATETIEVTPTYNELAIYLRTETNTANFIKNLEDFLHRFKIAETSFSARIVTVPVCYGEQFAPDIATVAKYHNIPKEKVIQWHTAPLYGVSFIGFLPGFPYLRGLPEKLHTPRLATPREKVARGSVGIGGSQTGVYPTGSPGGWNIIGRSPLEFFSVEKQPPSLLRAGDKLKFQSISTREFELISIAVASGTYPLKTETI</sequence>
<accession>A0A370QFX5</accession>
<dbReference type="Proteomes" id="UP000255317">
    <property type="component" value="Unassembled WGS sequence"/>
</dbReference>
<dbReference type="SUPFAM" id="SSF160467">
    <property type="entry name" value="PH0987 N-terminal domain-like"/>
    <property type="match status" value="1"/>
</dbReference>
<feature type="domain" description="Carboxyltransferase" evidence="4">
    <location>
        <begin position="4"/>
        <end position="205"/>
    </location>
</feature>
<reference evidence="5 6" key="1">
    <citation type="submission" date="2018-07" db="EMBL/GenBank/DDBJ databases">
        <title>Genomic Encyclopedia of Type Strains, Phase IV (KMG-IV): sequencing the most valuable type-strain genomes for metagenomic binning, comparative biology and taxonomic classification.</title>
        <authorList>
            <person name="Goeker M."/>
        </authorList>
    </citation>
    <scope>NUCLEOTIDE SEQUENCE [LARGE SCALE GENOMIC DNA]</scope>
    <source>
        <strain evidence="5 6">DSM 101478</strain>
    </source>
</reference>
<dbReference type="Gene3D" id="3.30.1360.40">
    <property type="match status" value="1"/>
</dbReference>
<evidence type="ECO:0000256" key="3">
    <source>
        <dbReference type="ARBA" id="ARBA00022840"/>
    </source>
</evidence>
<gene>
    <name evidence="5" type="ORF">C8D94_102450</name>
</gene>
<evidence type="ECO:0000259" key="4">
    <source>
        <dbReference type="SMART" id="SM00796"/>
    </source>
</evidence>
<evidence type="ECO:0000256" key="1">
    <source>
        <dbReference type="ARBA" id="ARBA00022741"/>
    </source>
</evidence>
<dbReference type="Pfam" id="PF02682">
    <property type="entry name" value="CT_C_D"/>
    <property type="match status" value="1"/>
</dbReference>
<protein>
    <submittedName>
        <fullName evidence="5">Inhibitor of KinA</fullName>
    </submittedName>
</protein>
<evidence type="ECO:0000313" key="6">
    <source>
        <dbReference type="Proteomes" id="UP000255317"/>
    </source>
</evidence>
<dbReference type="SUPFAM" id="SSF50891">
    <property type="entry name" value="Cyclophilin-like"/>
    <property type="match status" value="1"/>
</dbReference>
<dbReference type="PANTHER" id="PTHR34698">
    <property type="entry name" value="5-OXOPROLINASE SUBUNIT B"/>
    <property type="match status" value="1"/>
</dbReference>
<keyword evidence="3" id="KW-0067">ATP-binding</keyword>
<dbReference type="OrthoDB" id="9778567at2"/>
<evidence type="ECO:0000256" key="2">
    <source>
        <dbReference type="ARBA" id="ARBA00022801"/>
    </source>
</evidence>
<dbReference type="InterPro" id="IPR010016">
    <property type="entry name" value="PxpB"/>
</dbReference>
<dbReference type="GO" id="GO:0016787">
    <property type="term" value="F:hydrolase activity"/>
    <property type="evidence" value="ECO:0007669"/>
    <property type="project" value="UniProtKB-KW"/>
</dbReference>
<name>A0A370QFX5_9FLAO</name>
<proteinExistence type="predicted"/>